<feature type="compositionally biased region" description="Polar residues" evidence="2">
    <location>
        <begin position="339"/>
        <end position="348"/>
    </location>
</feature>
<dbReference type="EMBL" id="BEGY01000001">
    <property type="protein sequence ID" value="GAX72923.1"/>
    <property type="molecule type" value="Genomic_DNA"/>
</dbReference>
<dbReference type="GO" id="GO:0000722">
    <property type="term" value="P:telomere maintenance via recombination"/>
    <property type="evidence" value="ECO:0007669"/>
    <property type="project" value="TreeGrafter"/>
</dbReference>
<feature type="region of interest" description="Disordered" evidence="2">
    <location>
        <begin position="842"/>
        <end position="876"/>
    </location>
</feature>
<feature type="compositionally biased region" description="Polar residues" evidence="2">
    <location>
        <begin position="304"/>
        <end position="316"/>
    </location>
</feature>
<dbReference type="GO" id="GO:0051880">
    <property type="term" value="F:G-quadruplex DNA binding"/>
    <property type="evidence" value="ECO:0007669"/>
    <property type="project" value="TreeGrafter"/>
</dbReference>
<dbReference type="GO" id="GO:0030870">
    <property type="term" value="C:Mre11 complex"/>
    <property type="evidence" value="ECO:0007669"/>
    <property type="project" value="TreeGrafter"/>
</dbReference>
<organism evidence="3 4">
    <name type="scientific">Chlamydomonas eustigma</name>
    <dbReference type="NCBI Taxonomy" id="1157962"/>
    <lineage>
        <taxon>Eukaryota</taxon>
        <taxon>Viridiplantae</taxon>
        <taxon>Chlorophyta</taxon>
        <taxon>core chlorophytes</taxon>
        <taxon>Chlorophyceae</taxon>
        <taxon>CS clade</taxon>
        <taxon>Chlamydomonadales</taxon>
        <taxon>Chlamydomonadaceae</taxon>
        <taxon>Chlamydomonas</taxon>
    </lineage>
</organism>
<sequence>MTSSAAAPRSVNSPESQYAADTHAQSTVFAALLQMTEMMARSQRAQALQGQATSLLARQVISCLQGIETQELSKSVQEVRESADWIQQIHQLNTELKVQRYSWQQVHNQLMETQAAVQVKEEELLVMGKDLFMARAEASSLRQQLELSRAQGVRYVMDAKDQELKQLQEAVTCQEEQSALLIHKGVEAAGGSGLDSKDVAEIEARLRTRLGSSSECGEDPATQSDMGATIVFRSTAGEEQIWRDKFMKKMAHIIASELQNKDSEINGLKEHLRHTTSQSVARQDPVCTPNSHLGAQGSLLNEKPSASQYLGETTSPLHGDQRLHPHDSPGMWRSDDDTPSSVVQSSSGKRVKSQGGAATSPGPPMPADGAAAATGSQEAASRHAAREQQWRRQLVRKLEALRQKLRVAAATADSTFEAIPQVTMPGGDLSEDSLWRSQGMAWVASCVKEASATSEKLMKSAEQQLCLATPAAEVGGVEKDCTQLQMNLDAARQQLMLLQASLDDARQRYAASEKKAEEAVETCLAAEKKLRDSEEARQRESVLAKQRTLLSEKGIRAAEARTLQAEQALQAAEARTLQAEQALQAAEARTLQAEQALQAAEARTLQAEQALQAAEAGATNAEQRLQVQEQETQRLESEIRSMAQNSDSVNTSYTLSSTLSARQTEEKVAELIRMNEELRTNLSLLTQELESGQKSLVDMKVQWEASQSNEQQLNVNRAHLELQAHNASAAAELAKSGQADTFAEMTRRLGQAEARLASECDLSESLGQVVEKLQSRLAALQQENCSLKGEVIMLAERAAMSEEAGEDARLMAEAASEASQQQIRGLERELEVAKQQAKEYQAETRQAVASETRQRVASRSARHSSAGGDVEDSSKSCYYPSAPTGEGIKEAPLHGWEARHDASVAVMAPDSLLEARARICALEQELSVLQARLSELLEAGKVACDKAIQGTDGSSTIAAQRSLQALLAVLQSIEVLHIKGTQQGSGLARIRVLQAELEAGLQNVLIGQGTGLSGSSLVQELRSLRIGFQQWSCTPQAEAGVRIEPAIETSQTKAGPPSMAVTFGDANAGMVLIEEERTTGHEHFVRAVEGGCCQVSKSVSYGNSHDSGDVALTSQQSSEWFLDPGSMELVPHHLEESRWEVSSVGNAMEQGRALGAGSTRDTPSCDDEHGQRGSSRHRFGSVGGEQGRLSGAGSRLGDDILEGIDAWELPPLPPPPCFD</sequence>
<name>A0A250WQ25_9CHLO</name>
<gene>
    <name evidence="3" type="ORF">CEUSTIGMA_g378.t1</name>
</gene>
<dbReference type="SUPFAM" id="SSF57997">
    <property type="entry name" value="Tropomyosin"/>
    <property type="match status" value="1"/>
</dbReference>
<dbReference type="AlphaFoldDB" id="A0A250WQ25"/>
<feature type="compositionally biased region" description="Low complexity" evidence="2">
    <location>
        <begin position="367"/>
        <end position="379"/>
    </location>
</feature>
<evidence type="ECO:0000256" key="1">
    <source>
        <dbReference type="SAM" id="Coils"/>
    </source>
</evidence>
<feature type="region of interest" description="Disordered" evidence="2">
    <location>
        <begin position="273"/>
        <end position="388"/>
    </location>
</feature>
<feature type="coiled-coil region" evidence="1">
    <location>
        <begin position="481"/>
        <end position="695"/>
    </location>
</feature>
<dbReference type="GO" id="GO:0006302">
    <property type="term" value="P:double-strand break repair"/>
    <property type="evidence" value="ECO:0007669"/>
    <property type="project" value="TreeGrafter"/>
</dbReference>
<keyword evidence="1" id="KW-0175">Coiled coil</keyword>
<dbReference type="GO" id="GO:0003691">
    <property type="term" value="F:double-stranded telomeric DNA binding"/>
    <property type="evidence" value="ECO:0007669"/>
    <property type="project" value="TreeGrafter"/>
</dbReference>
<dbReference type="GO" id="GO:0007004">
    <property type="term" value="P:telomere maintenance via telomerase"/>
    <property type="evidence" value="ECO:0007669"/>
    <property type="project" value="TreeGrafter"/>
</dbReference>
<dbReference type="PANTHER" id="PTHR18867">
    <property type="entry name" value="RAD50"/>
    <property type="match status" value="1"/>
</dbReference>
<feature type="compositionally biased region" description="Low complexity" evidence="2">
    <location>
        <begin position="855"/>
        <end position="866"/>
    </location>
</feature>
<dbReference type="GO" id="GO:0070192">
    <property type="term" value="P:chromosome organization involved in meiotic cell cycle"/>
    <property type="evidence" value="ECO:0007669"/>
    <property type="project" value="TreeGrafter"/>
</dbReference>
<evidence type="ECO:0000313" key="3">
    <source>
        <dbReference type="EMBL" id="GAX72923.1"/>
    </source>
</evidence>
<dbReference type="GO" id="GO:0043047">
    <property type="term" value="F:single-stranded telomeric DNA binding"/>
    <property type="evidence" value="ECO:0007669"/>
    <property type="project" value="TreeGrafter"/>
</dbReference>
<dbReference type="PANTHER" id="PTHR18867:SF12">
    <property type="entry name" value="DNA REPAIR PROTEIN RAD50"/>
    <property type="match status" value="1"/>
</dbReference>
<reference evidence="3 4" key="1">
    <citation type="submission" date="2017-08" db="EMBL/GenBank/DDBJ databases">
        <title>Acidophilic green algal genome provides insights into adaptation to an acidic environment.</title>
        <authorList>
            <person name="Hirooka S."/>
            <person name="Hirose Y."/>
            <person name="Kanesaki Y."/>
            <person name="Higuchi S."/>
            <person name="Fujiwara T."/>
            <person name="Onuma R."/>
            <person name="Era A."/>
            <person name="Ohbayashi R."/>
            <person name="Uzuka A."/>
            <person name="Nozaki H."/>
            <person name="Yoshikawa H."/>
            <person name="Miyagishima S.Y."/>
        </authorList>
    </citation>
    <scope>NUCLEOTIDE SEQUENCE [LARGE SCALE GENOMIC DNA]</scope>
    <source>
        <strain evidence="3 4">NIES-2499</strain>
    </source>
</reference>
<proteinExistence type="predicted"/>
<feature type="region of interest" description="Disordered" evidence="2">
    <location>
        <begin position="1154"/>
        <end position="1197"/>
    </location>
</feature>
<comment type="caution">
    <text evidence="3">The sequence shown here is derived from an EMBL/GenBank/DDBJ whole genome shotgun (WGS) entry which is preliminary data.</text>
</comment>
<evidence type="ECO:0000256" key="2">
    <source>
        <dbReference type="SAM" id="MobiDB-lite"/>
    </source>
</evidence>
<dbReference type="GO" id="GO:0000794">
    <property type="term" value="C:condensed nuclear chromosome"/>
    <property type="evidence" value="ECO:0007669"/>
    <property type="project" value="TreeGrafter"/>
</dbReference>
<accession>A0A250WQ25</accession>
<dbReference type="Proteomes" id="UP000232323">
    <property type="component" value="Unassembled WGS sequence"/>
</dbReference>
<evidence type="ECO:0000313" key="4">
    <source>
        <dbReference type="Proteomes" id="UP000232323"/>
    </source>
</evidence>
<protein>
    <submittedName>
        <fullName evidence="3">Uncharacterized protein</fullName>
    </submittedName>
</protein>
<keyword evidence="4" id="KW-1185">Reference proteome</keyword>